<sequence length="438" mass="49268">MILCFFFLLLINCQCSRNPVIFIFGDSNSDTGAYYSGLGLMFGVPNGRSYFNQPTGRLCDGRLVIDLLCESLNTSYLTPYLEPLGPDFRNGVNFAFSGAATQPRYKPFSLDVQILQFLRFRARSPELFSKGYKDFVDEDAFKDAIHIIDIGQNDLAGSFEYLSYEQVIKNISSFIKEINYAMQNIYQHGGRNFWIHNTGPLGCLPQKLATFDKKSSDFDQYGCLNALNDAAKQFNDQLRVLCEELRSELKNSTIVYVDMYSIKYDLIANATTYGFENSLMACCGYGGPPYNYNPIITCSRAGYSVCERGSKFISWDGVHYTEAANAVVASKILSTNYSTPQIKHWRGARGAGLPHGFTFFPQRHWTARGSKAHFKLQQISSTEQGLLITSWAPREQALWSLGILLCYKSTLNTPPMELSRSAISEAEDPLLPCYFIMG</sequence>
<proteinExistence type="predicted"/>
<reference evidence="1 2" key="1">
    <citation type="journal article" date="2024" name="Plant Biotechnol. J.">
        <title>Genome and CRISPR/Cas9 system of a widespread forest tree (Populus alba) in the world.</title>
        <authorList>
            <person name="Liu Y.J."/>
            <person name="Jiang P.F."/>
            <person name="Han X.M."/>
            <person name="Li X.Y."/>
            <person name="Wang H.M."/>
            <person name="Wang Y.J."/>
            <person name="Wang X.X."/>
            <person name="Zeng Q.Y."/>
        </authorList>
    </citation>
    <scope>NUCLEOTIDE SEQUENCE [LARGE SCALE GENOMIC DNA]</scope>
    <source>
        <strain evidence="2">cv. PAL-ZL1</strain>
    </source>
</reference>
<evidence type="ECO:0000313" key="2">
    <source>
        <dbReference type="Proteomes" id="UP000309997"/>
    </source>
</evidence>
<protein>
    <submittedName>
        <fullName evidence="1">Uncharacterized protein</fullName>
    </submittedName>
</protein>
<gene>
    <name evidence="1" type="ORF">D5086_005251</name>
</gene>
<dbReference type="Proteomes" id="UP000309997">
    <property type="component" value="Unassembled WGS sequence"/>
</dbReference>
<name>A0ACC4CTI7_POPAL</name>
<comment type="caution">
    <text evidence="1">The sequence shown here is derived from an EMBL/GenBank/DDBJ whole genome shotgun (WGS) entry which is preliminary data.</text>
</comment>
<accession>A0ACC4CTI7</accession>
<dbReference type="EMBL" id="RCHU02000002">
    <property type="protein sequence ID" value="KAL3604392.1"/>
    <property type="molecule type" value="Genomic_DNA"/>
</dbReference>
<evidence type="ECO:0000313" key="1">
    <source>
        <dbReference type="EMBL" id="KAL3604392.1"/>
    </source>
</evidence>
<organism evidence="1 2">
    <name type="scientific">Populus alba</name>
    <name type="common">White poplar</name>
    <dbReference type="NCBI Taxonomy" id="43335"/>
    <lineage>
        <taxon>Eukaryota</taxon>
        <taxon>Viridiplantae</taxon>
        <taxon>Streptophyta</taxon>
        <taxon>Embryophyta</taxon>
        <taxon>Tracheophyta</taxon>
        <taxon>Spermatophyta</taxon>
        <taxon>Magnoliopsida</taxon>
        <taxon>eudicotyledons</taxon>
        <taxon>Gunneridae</taxon>
        <taxon>Pentapetalae</taxon>
        <taxon>rosids</taxon>
        <taxon>fabids</taxon>
        <taxon>Malpighiales</taxon>
        <taxon>Salicaceae</taxon>
        <taxon>Saliceae</taxon>
        <taxon>Populus</taxon>
    </lineage>
</organism>
<keyword evidence="2" id="KW-1185">Reference proteome</keyword>